<evidence type="ECO:0000256" key="5">
    <source>
        <dbReference type="HAMAP-Rule" id="MF_00472"/>
    </source>
</evidence>
<dbReference type="GO" id="GO:0010420">
    <property type="term" value="F:polyprenyldihydroxybenzoate methyltransferase activity"/>
    <property type="evidence" value="ECO:0007669"/>
    <property type="project" value="InterPro"/>
</dbReference>
<feature type="binding site" evidence="5">
    <location>
        <position position="129"/>
    </location>
    <ligand>
        <name>S-adenosyl-L-methionine</name>
        <dbReference type="ChEBI" id="CHEBI:59789"/>
    </ligand>
</feature>
<comment type="catalytic activity">
    <reaction evidence="5">
        <text>a 3-demethylubiquinol + S-adenosyl-L-methionine = a ubiquinol + S-adenosyl-L-homocysteine + H(+)</text>
        <dbReference type="Rhea" id="RHEA:44380"/>
        <dbReference type="Rhea" id="RHEA-COMP:9566"/>
        <dbReference type="Rhea" id="RHEA-COMP:10914"/>
        <dbReference type="ChEBI" id="CHEBI:15378"/>
        <dbReference type="ChEBI" id="CHEBI:17976"/>
        <dbReference type="ChEBI" id="CHEBI:57856"/>
        <dbReference type="ChEBI" id="CHEBI:59789"/>
        <dbReference type="ChEBI" id="CHEBI:84422"/>
        <dbReference type="EC" id="2.1.1.64"/>
    </reaction>
</comment>
<organism evidence="6 7">
    <name type="scientific">Candidatus Erwinia haradaeae</name>
    <dbReference type="NCBI Taxonomy" id="1922217"/>
    <lineage>
        <taxon>Bacteria</taxon>
        <taxon>Pseudomonadati</taxon>
        <taxon>Pseudomonadota</taxon>
        <taxon>Gammaproteobacteria</taxon>
        <taxon>Enterobacterales</taxon>
        <taxon>Erwiniaceae</taxon>
        <taxon>Erwinia</taxon>
    </lineage>
</organism>
<name>A0A803FTV8_9GAMM</name>
<keyword evidence="3 5" id="KW-0831">Ubiquinone biosynthesis</keyword>
<accession>A0A803FTV8</accession>
<sequence length="243" mass="27545">MHQIPKSGGLNIDYTESAKFAIMASRWWDLEGECKLLHSMNPIRLNWIIQHSSGLFGKKVLDIGCGGGIFTESMANEGANVTGLDIEKDILQVARLHALESGVKVHYIQQTAEEHLVQHSKEYEVVTCLELLEHIPDPYSVIHACSQLVKPGGEVFFSTINRTKISWFVAIFCAEYILRLLPRGTHRMMKFIQPSELLDWIDTTKLHSYHMTGICYNPLTQFFKLTSNVGVNYMVHAHKELGC</sequence>
<dbReference type="PANTHER" id="PTHR43464">
    <property type="entry name" value="METHYLTRANSFERASE"/>
    <property type="match status" value="1"/>
</dbReference>
<feature type="binding site" evidence="5">
    <location>
        <position position="64"/>
    </location>
    <ligand>
        <name>S-adenosyl-L-methionine</name>
        <dbReference type="ChEBI" id="CHEBI:59789"/>
    </ligand>
</feature>
<dbReference type="EC" id="2.1.1.222" evidence="5"/>
<dbReference type="Gene3D" id="3.40.50.150">
    <property type="entry name" value="Vaccinia Virus protein VP39"/>
    <property type="match status" value="1"/>
</dbReference>
<protein>
    <recommendedName>
        <fullName evidence="5">Ubiquinone biosynthesis O-methyltransferase</fullName>
    </recommendedName>
    <alternativeName>
        <fullName evidence="5">2-polyprenyl-6-hydroxyphenol methylase</fullName>
        <ecNumber evidence="5">2.1.1.222</ecNumber>
    </alternativeName>
    <alternativeName>
        <fullName evidence="5">3-demethylubiquinone 3-O-methyltransferase</fullName>
        <ecNumber evidence="5">2.1.1.64</ecNumber>
    </alternativeName>
</protein>
<comment type="pathway">
    <text evidence="5">Cofactor biosynthesis; ubiquinone biosynthesis.</text>
</comment>
<comment type="catalytic activity">
    <reaction evidence="5">
        <text>a 3-(all-trans-polyprenyl)benzene-1,2-diol + S-adenosyl-L-methionine = a 2-methoxy-6-(all-trans-polyprenyl)phenol + S-adenosyl-L-homocysteine + H(+)</text>
        <dbReference type="Rhea" id="RHEA:31411"/>
        <dbReference type="Rhea" id="RHEA-COMP:9550"/>
        <dbReference type="Rhea" id="RHEA-COMP:9551"/>
        <dbReference type="ChEBI" id="CHEBI:15378"/>
        <dbReference type="ChEBI" id="CHEBI:57856"/>
        <dbReference type="ChEBI" id="CHEBI:59789"/>
        <dbReference type="ChEBI" id="CHEBI:62729"/>
        <dbReference type="ChEBI" id="CHEBI:62731"/>
        <dbReference type="EC" id="2.1.1.222"/>
    </reaction>
</comment>
<dbReference type="UniPathway" id="UPA00232"/>
<evidence type="ECO:0000256" key="4">
    <source>
        <dbReference type="ARBA" id="ARBA00022691"/>
    </source>
</evidence>
<dbReference type="FunFam" id="3.40.50.150:FF:000028">
    <property type="entry name" value="Ubiquinone biosynthesis O-methyltransferase"/>
    <property type="match status" value="1"/>
</dbReference>
<dbReference type="SUPFAM" id="SSF53335">
    <property type="entry name" value="S-adenosyl-L-methionine-dependent methyltransferases"/>
    <property type="match status" value="1"/>
</dbReference>
<dbReference type="EMBL" id="LR217737">
    <property type="protein sequence ID" value="VFP87527.1"/>
    <property type="molecule type" value="Genomic_DNA"/>
</dbReference>
<dbReference type="GO" id="GO:0102208">
    <property type="term" value="F:2-polyprenyl-6-hydroxyphenol methylase activity"/>
    <property type="evidence" value="ECO:0007669"/>
    <property type="project" value="UniProtKB-EC"/>
</dbReference>
<keyword evidence="2 5" id="KW-0808">Transferase</keyword>
<evidence type="ECO:0000256" key="1">
    <source>
        <dbReference type="ARBA" id="ARBA00022603"/>
    </source>
</evidence>
<dbReference type="GO" id="GO:0032259">
    <property type="term" value="P:methylation"/>
    <property type="evidence" value="ECO:0007669"/>
    <property type="project" value="UniProtKB-KW"/>
</dbReference>
<evidence type="ECO:0000313" key="6">
    <source>
        <dbReference type="EMBL" id="VFP87527.1"/>
    </source>
</evidence>
<dbReference type="HAMAP" id="MF_00472">
    <property type="entry name" value="UbiG"/>
    <property type="match status" value="1"/>
</dbReference>
<comment type="function">
    <text evidence="5">O-methyltransferase that catalyzes the 2 O-methylation steps in the ubiquinone biosynthetic pathway.</text>
</comment>
<dbReference type="NCBIfam" id="TIGR01983">
    <property type="entry name" value="UbiG"/>
    <property type="match status" value="1"/>
</dbReference>
<reference evidence="6 7" key="1">
    <citation type="submission" date="2019-02" db="EMBL/GenBank/DDBJ databases">
        <authorList>
            <person name="Manzano-Marin A."/>
            <person name="Manzano-Marin A."/>
        </authorList>
    </citation>
    <scope>NUCLEOTIDE SEQUENCE [LARGE SCALE GENOMIC DNA]</scope>
    <source>
        <strain evidence="6 7">ErCipiceae</strain>
    </source>
</reference>
<proteinExistence type="inferred from homology"/>
<dbReference type="InterPro" id="IPR010233">
    <property type="entry name" value="UbiG_MeTrfase"/>
</dbReference>
<evidence type="ECO:0000256" key="2">
    <source>
        <dbReference type="ARBA" id="ARBA00022679"/>
    </source>
</evidence>
<dbReference type="EC" id="2.1.1.64" evidence="5"/>
<keyword evidence="6" id="KW-0830">Ubiquinone</keyword>
<gene>
    <name evidence="5 6" type="primary">ubiG</name>
    <name evidence="6" type="ORF">ERCIPICE3303_160</name>
</gene>
<dbReference type="Proteomes" id="UP000294289">
    <property type="component" value="Chromosome"/>
</dbReference>
<dbReference type="InterPro" id="IPR029063">
    <property type="entry name" value="SAM-dependent_MTases_sf"/>
</dbReference>
<keyword evidence="4 5" id="KW-0949">S-adenosyl-L-methionine</keyword>
<feature type="binding site" evidence="5">
    <location>
        <position position="44"/>
    </location>
    <ligand>
        <name>S-adenosyl-L-methionine</name>
        <dbReference type="ChEBI" id="CHEBI:59789"/>
    </ligand>
</feature>
<dbReference type="Pfam" id="PF13489">
    <property type="entry name" value="Methyltransf_23"/>
    <property type="match status" value="1"/>
</dbReference>
<dbReference type="AlphaFoldDB" id="A0A803FTV8"/>
<dbReference type="RefSeq" id="WP_157990857.1">
    <property type="nucleotide sequence ID" value="NZ_LR217737.1"/>
</dbReference>
<evidence type="ECO:0000313" key="7">
    <source>
        <dbReference type="Proteomes" id="UP000294289"/>
    </source>
</evidence>
<dbReference type="OrthoDB" id="9801538at2"/>
<keyword evidence="1 5" id="KW-0489">Methyltransferase</keyword>
<dbReference type="CDD" id="cd02440">
    <property type="entry name" value="AdoMet_MTases"/>
    <property type="match status" value="1"/>
</dbReference>
<comment type="similarity">
    <text evidence="5">Belongs to the methyltransferase superfamily. UbiG/COQ3 family.</text>
</comment>
<evidence type="ECO:0000256" key="3">
    <source>
        <dbReference type="ARBA" id="ARBA00022688"/>
    </source>
</evidence>
<dbReference type="GO" id="GO:0061542">
    <property type="term" value="F:3-demethylubiquinol 3-O-methyltransferase activity"/>
    <property type="evidence" value="ECO:0007669"/>
    <property type="project" value="UniProtKB-UniRule"/>
</dbReference>
<feature type="binding site" evidence="5">
    <location>
        <position position="85"/>
    </location>
    <ligand>
        <name>S-adenosyl-L-methionine</name>
        <dbReference type="ChEBI" id="CHEBI:59789"/>
    </ligand>
</feature>
<dbReference type="PANTHER" id="PTHR43464:SF19">
    <property type="entry name" value="UBIQUINONE BIOSYNTHESIS O-METHYLTRANSFERASE, MITOCHONDRIAL"/>
    <property type="match status" value="1"/>
</dbReference>